<proteinExistence type="predicted"/>
<gene>
    <name evidence="2" type="ORF">FHX33_003908</name>
</gene>
<protein>
    <submittedName>
        <fullName evidence="2">Uncharacterized protein</fullName>
    </submittedName>
</protein>
<dbReference type="EMBL" id="JACHVP010000005">
    <property type="protein sequence ID" value="MBB2969126.1"/>
    <property type="molecule type" value="Genomic_DNA"/>
</dbReference>
<feature type="transmembrane region" description="Helical" evidence="1">
    <location>
        <begin position="116"/>
        <end position="136"/>
    </location>
</feature>
<evidence type="ECO:0000313" key="2">
    <source>
        <dbReference type="EMBL" id="MBB2969126.1"/>
    </source>
</evidence>
<keyword evidence="3" id="KW-1185">Reference proteome</keyword>
<evidence type="ECO:0000256" key="1">
    <source>
        <dbReference type="SAM" id="Phobius"/>
    </source>
</evidence>
<organism evidence="2 3">
    <name type="scientific">Leifsonia aquatica</name>
    <name type="common">Corynebacterium aquaticum</name>
    <dbReference type="NCBI Taxonomy" id="144185"/>
    <lineage>
        <taxon>Bacteria</taxon>
        <taxon>Bacillati</taxon>
        <taxon>Actinomycetota</taxon>
        <taxon>Actinomycetes</taxon>
        <taxon>Micrococcales</taxon>
        <taxon>Microbacteriaceae</taxon>
        <taxon>Leifsonia</taxon>
    </lineage>
</organism>
<keyword evidence="1" id="KW-0812">Transmembrane</keyword>
<keyword evidence="1" id="KW-1133">Transmembrane helix</keyword>
<feature type="transmembrane region" description="Helical" evidence="1">
    <location>
        <begin position="78"/>
        <end position="109"/>
    </location>
</feature>
<feature type="transmembrane region" description="Helical" evidence="1">
    <location>
        <begin position="31"/>
        <end position="58"/>
    </location>
</feature>
<dbReference type="Proteomes" id="UP000538196">
    <property type="component" value="Unassembled WGS sequence"/>
</dbReference>
<evidence type="ECO:0000313" key="3">
    <source>
        <dbReference type="Proteomes" id="UP000538196"/>
    </source>
</evidence>
<comment type="caution">
    <text evidence="2">The sequence shown here is derived from an EMBL/GenBank/DDBJ whole genome shotgun (WGS) entry which is preliminary data.</text>
</comment>
<keyword evidence="1" id="KW-0472">Membrane</keyword>
<accession>A0A7W4YKI2</accession>
<name>A0A7W4YKI2_LEIAQ</name>
<dbReference type="RefSeq" id="WP_051336960.1">
    <property type="nucleotide sequence ID" value="NZ_JACHVP010000005.1"/>
</dbReference>
<dbReference type="AlphaFoldDB" id="A0A7W4YKI2"/>
<reference evidence="2 3" key="1">
    <citation type="submission" date="2020-08" db="EMBL/GenBank/DDBJ databases">
        <title>Sequencing the genomes of 1000 actinobacteria strains.</title>
        <authorList>
            <person name="Klenk H.-P."/>
        </authorList>
    </citation>
    <scope>NUCLEOTIDE SEQUENCE [LARGE SCALE GENOMIC DNA]</scope>
    <source>
        <strain evidence="2 3">DSM 20146</strain>
    </source>
</reference>
<feature type="transmembrane region" description="Helical" evidence="1">
    <location>
        <begin position="142"/>
        <end position="164"/>
    </location>
</feature>
<sequence length="181" mass="19636">MPAVESAPRTARWREPASLLPLRWGAYRPRLAAGLAMLVIGTGCILVTTTYSLPFLLVGSLMQPTAWAVIPSTIGRRVAVAVPVLGFTWLMLGGSGFAWCYAVTLAAWLLVRLRPLIAFAALLLPIASSIVLPTFVTTYEQGWITVLVSTLTVVAGAWAARAIAIRWDSWQSVRTLRKSTD</sequence>